<reference evidence="1" key="2">
    <citation type="journal article" date="2015" name="Data Brief">
        <title>Shoot transcriptome of the giant reed, Arundo donax.</title>
        <authorList>
            <person name="Barrero R.A."/>
            <person name="Guerrero F.D."/>
            <person name="Moolhuijzen P."/>
            <person name="Goolsby J.A."/>
            <person name="Tidwell J."/>
            <person name="Bellgard S.E."/>
            <person name="Bellgard M.I."/>
        </authorList>
    </citation>
    <scope>NUCLEOTIDE SEQUENCE</scope>
    <source>
        <tissue evidence="1">Shoot tissue taken approximately 20 cm above the soil surface</tissue>
    </source>
</reference>
<protein>
    <submittedName>
        <fullName evidence="1">Uncharacterized protein</fullName>
    </submittedName>
</protein>
<dbReference type="AlphaFoldDB" id="A0A0A9B3F2"/>
<evidence type="ECO:0000313" key="1">
    <source>
        <dbReference type="EMBL" id="JAD55680.1"/>
    </source>
</evidence>
<name>A0A0A9B3F2_ARUDO</name>
<organism evidence="1">
    <name type="scientific">Arundo donax</name>
    <name type="common">Giant reed</name>
    <name type="synonym">Donax arundinaceus</name>
    <dbReference type="NCBI Taxonomy" id="35708"/>
    <lineage>
        <taxon>Eukaryota</taxon>
        <taxon>Viridiplantae</taxon>
        <taxon>Streptophyta</taxon>
        <taxon>Embryophyta</taxon>
        <taxon>Tracheophyta</taxon>
        <taxon>Spermatophyta</taxon>
        <taxon>Magnoliopsida</taxon>
        <taxon>Liliopsida</taxon>
        <taxon>Poales</taxon>
        <taxon>Poaceae</taxon>
        <taxon>PACMAD clade</taxon>
        <taxon>Arundinoideae</taxon>
        <taxon>Arundineae</taxon>
        <taxon>Arundo</taxon>
    </lineage>
</organism>
<accession>A0A0A9B3F2</accession>
<sequence length="24" mass="2717">MRFEQLEVLDEVGLVGGLSRSLRI</sequence>
<reference evidence="1" key="1">
    <citation type="submission" date="2014-09" db="EMBL/GenBank/DDBJ databases">
        <authorList>
            <person name="Magalhaes I.L.F."/>
            <person name="Oliveira U."/>
            <person name="Santos F.R."/>
            <person name="Vidigal T.H.D.A."/>
            <person name="Brescovit A.D."/>
            <person name="Santos A.J."/>
        </authorList>
    </citation>
    <scope>NUCLEOTIDE SEQUENCE</scope>
    <source>
        <tissue evidence="1">Shoot tissue taken approximately 20 cm above the soil surface</tissue>
    </source>
</reference>
<dbReference type="EMBL" id="GBRH01242215">
    <property type="protein sequence ID" value="JAD55680.1"/>
    <property type="molecule type" value="Transcribed_RNA"/>
</dbReference>
<proteinExistence type="predicted"/>